<name>A0A072VIT9_MEDTR</name>
<reference evidence="3 6" key="2">
    <citation type="journal article" date="2014" name="BMC Genomics">
        <title>An improved genome release (version Mt4.0) for the model legume Medicago truncatula.</title>
        <authorList>
            <person name="Tang H."/>
            <person name="Krishnakumar V."/>
            <person name="Bidwell S."/>
            <person name="Rosen B."/>
            <person name="Chan A."/>
            <person name="Zhou S."/>
            <person name="Gentzbittel L."/>
            <person name="Childs K.L."/>
            <person name="Yandell M."/>
            <person name="Gundlach H."/>
            <person name="Mayer K.F."/>
            <person name="Schwartz D.C."/>
            <person name="Town C.D."/>
        </authorList>
    </citation>
    <scope>GENOME REANNOTATION</scope>
    <source>
        <strain evidence="3">A17</strain>
        <strain evidence="5 6">cv. Jemalong A17</strain>
    </source>
</reference>
<reference evidence="4" key="4">
    <citation type="journal article" date="2018" name="Nat. Plants">
        <title>Whole-genome landscape of Medicago truncatula symbiotic genes.</title>
        <authorList>
            <person name="Pecrix Y."/>
            <person name="Gamas P."/>
            <person name="Carrere S."/>
        </authorList>
    </citation>
    <scope>NUCLEOTIDE SEQUENCE</scope>
    <source>
        <tissue evidence="4">Leaves</tissue>
    </source>
</reference>
<sequence>MANDFSNKRHDVQYSVACRVCDQVFRSNRALVTHMESHEGASIRRHYSEPFNPQGQFLWYSSPPGFHVPYDTQNMNDARIFQPQPHPRAMLQLTRNQIPSHVLPNPPVYQLEHLEEESSNDGTKPYIVQLEKPIKKKDDDNSAVPMLDLTLKL</sequence>
<dbReference type="Proteomes" id="UP000265566">
    <property type="component" value="Chromosome 1"/>
</dbReference>
<keyword evidence="1" id="KW-0862">Zinc</keyword>
<gene>
    <name evidence="3" type="ordered locus">MTR_1g048880</name>
    <name evidence="4" type="ORF">MtrunA17_Chr1g0170601</name>
</gene>
<keyword evidence="6" id="KW-1185">Reference proteome</keyword>
<reference evidence="3 6" key="1">
    <citation type="journal article" date="2011" name="Nature">
        <title>The Medicago genome provides insight into the evolution of rhizobial symbioses.</title>
        <authorList>
            <person name="Young N.D."/>
            <person name="Debelle F."/>
            <person name="Oldroyd G.E."/>
            <person name="Geurts R."/>
            <person name="Cannon S.B."/>
            <person name="Udvardi M.K."/>
            <person name="Benedito V.A."/>
            <person name="Mayer K.F."/>
            <person name="Gouzy J."/>
            <person name="Schoof H."/>
            <person name="Van de Peer Y."/>
            <person name="Proost S."/>
            <person name="Cook D.R."/>
            <person name="Meyers B.C."/>
            <person name="Spannagl M."/>
            <person name="Cheung F."/>
            <person name="De Mita S."/>
            <person name="Krishnakumar V."/>
            <person name="Gundlach H."/>
            <person name="Zhou S."/>
            <person name="Mudge J."/>
            <person name="Bharti A.K."/>
            <person name="Murray J.D."/>
            <person name="Naoumkina M.A."/>
            <person name="Rosen B."/>
            <person name="Silverstein K.A."/>
            <person name="Tang H."/>
            <person name="Rombauts S."/>
            <person name="Zhao P.X."/>
            <person name="Zhou P."/>
            <person name="Barbe V."/>
            <person name="Bardou P."/>
            <person name="Bechner M."/>
            <person name="Bellec A."/>
            <person name="Berger A."/>
            <person name="Berges H."/>
            <person name="Bidwell S."/>
            <person name="Bisseling T."/>
            <person name="Choisne N."/>
            <person name="Couloux A."/>
            <person name="Denny R."/>
            <person name="Deshpande S."/>
            <person name="Dai X."/>
            <person name="Doyle J.J."/>
            <person name="Dudez A.M."/>
            <person name="Farmer A.D."/>
            <person name="Fouteau S."/>
            <person name="Franken C."/>
            <person name="Gibelin C."/>
            <person name="Gish J."/>
            <person name="Goldstein S."/>
            <person name="Gonzalez A.J."/>
            <person name="Green P.J."/>
            <person name="Hallab A."/>
            <person name="Hartog M."/>
            <person name="Hua A."/>
            <person name="Humphray S.J."/>
            <person name="Jeong D.H."/>
            <person name="Jing Y."/>
            <person name="Jocker A."/>
            <person name="Kenton S.M."/>
            <person name="Kim D.J."/>
            <person name="Klee K."/>
            <person name="Lai H."/>
            <person name="Lang C."/>
            <person name="Lin S."/>
            <person name="Macmil S.L."/>
            <person name="Magdelenat G."/>
            <person name="Matthews L."/>
            <person name="McCorrison J."/>
            <person name="Monaghan E.L."/>
            <person name="Mun J.H."/>
            <person name="Najar F.Z."/>
            <person name="Nicholson C."/>
            <person name="Noirot C."/>
            <person name="O'Bleness M."/>
            <person name="Paule C.R."/>
            <person name="Poulain J."/>
            <person name="Prion F."/>
            <person name="Qin B."/>
            <person name="Qu C."/>
            <person name="Retzel E.F."/>
            <person name="Riddle C."/>
            <person name="Sallet E."/>
            <person name="Samain S."/>
            <person name="Samson N."/>
            <person name="Sanders I."/>
            <person name="Saurat O."/>
            <person name="Scarpelli C."/>
            <person name="Schiex T."/>
            <person name="Segurens B."/>
            <person name="Severin A.J."/>
            <person name="Sherrier D.J."/>
            <person name="Shi R."/>
            <person name="Sims S."/>
            <person name="Singer S.R."/>
            <person name="Sinharoy S."/>
            <person name="Sterck L."/>
            <person name="Viollet A."/>
            <person name="Wang B.B."/>
            <person name="Wang K."/>
            <person name="Wang M."/>
            <person name="Wang X."/>
            <person name="Warfsmann J."/>
            <person name="Weissenbach J."/>
            <person name="White D.D."/>
            <person name="White J.D."/>
            <person name="Wiley G.B."/>
            <person name="Wincker P."/>
            <person name="Xing Y."/>
            <person name="Yang L."/>
            <person name="Yao Z."/>
            <person name="Ying F."/>
            <person name="Zhai J."/>
            <person name="Zhou L."/>
            <person name="Zuber A."/>
            <person name="Denarie J."/>
            <person name="Dixon R.A."/>
            <person name="May G.D."/>
            <person name="Schwartz D.C."/>
            <person name="Rogers J."/>
            <person name="Quetier F."/>
            <person name="Town C.D."/>
            <person name="Roe B.A."/>
        </authorList>
    </citation>
    <scope>NUCLEOTIDE SEQUENCE [LARGE SCALE GENOMIC DNA]</scope>
    <source>
        <strain evidence="3">A17</strain>
        <strain evidence="5 6">cv. Jemalong A17</strain>
    </source>
</reference>
<dbReference type="EnsemblPlants" id="KEH41338">
    <property type="protein sequence ID" value="KEH41338"/>
    <property type="gene ID" value="MTR_1g048880"/>
</dbReference>
<dbReference type="Gramene" id="rna2528">
    <property type="protein sequence ID" value="RHN78866.1"/>
    <property type="gene ID" value="gene2528"/>
</dbReference>
<dbReference type="Proteomes" id="UP000002051">
    <property type="component" value="Unassembled WGS sequence"/>
</dbReference>
<accession>A0A072VIT9</accession>
<evidence type="ECO:0000313" key="3">
    <source>
        <dbReference type="EMBL" id="KEH41338.1"/>
    </source>
</evidence>
<dbReference type="PROSITE" id="PS00028">
    <property type="entry name" value="ZINC_FINGER_C2H2_1"/>
    <property type="match status" value="1"/>
</dbReference>
<dbReference type="EMBL" id="CM001217">
    <property type="protein sequence ID" value="KEH41338.1"/>
    <property type="molecule type" value="Genomic_DNA"/>
</dbReference>
<evidence type="ECO:0000256" key="1">
    <source>
        <dbReference type="PROSITE-ProRule" id="PRU00042"/>
    </source>
</evidence>
<evidence type="ECO:0000259" key="2">
    <source>
        <dbReference type="PROSITE" id="PS50157"/>
    </source>
</evidence>
<dbReference type="PROSITE" id="PS50157">
    <property type="entry name" value="ZINC_FINGER_C2H2_2"/>
    <property type="match status" value="1"/>
</dbReference>
<keyword evidence="1" id="KW-0863">Zinc-finger</keyword>
<evidence type="ECO:0000313" key="5">
    <source>
        <dbReference type="EnsemblPlants" id="KEH41338"/>
    </source>
</evidence>
<dbReference type="AlphaFoldDB" id="A0A072VIT9"/>
<evidence type="ECO:0000313" key="6">
    <source>
        <dbReference type="Proteomes" id="UP000002051"/>
    </source>
</evidence>
<dbReference type="InterPro" id="IPR013087">
    <property type="entry name" value="Znf_C2H2_type"/>
</dbReference>
<reference evidence="5" key="3">
    <citation type="submission" date="2015-04" db="UniProtKB">
        <authorList>
            <consortium name="EnsemblPlants"/>
        </authorList>
    </citation>
    <scope>IDENTIFICATION</scope>
    <source>
        <strain evidence="5">cv. Jemalong A17</strain>
    </source>
</reference>
<evidence type="ECO:0000313" key="4">
    <source>
        <dbReference type="EMBL" id="RHN78866.1"/>
    </source>
</evidence>
<organism evidence="3 6">
    <name type="scientific">Medicago truncatula</name>
    <name type="common">Barrel medic</name>
    <name type="synonym">Medicago tribuloides</name>
    <dbReference type="NCBI Taxonomy" id="3880"/>
    <lineage>
        <taxon>Eukaryota</taxon>
        <taxon>Viridiplantae</taxon>
        <taxon>Streptophyta</taxon>
        <taxon>Embryophyta</taxon>
        <taxon>Tracheophyta</taxon>
        <taxon>Spermatophyta</taxon>
        <taxon>Magnoliopsida</taxon>
        <taxon>eudicotyledons</taxon>
        <taxon>Gunneridae</taxon>
        <taxon>Pentapetalae</taxon>
        <taxon>rosids</taxon>
        <taxon>fabids</taxon>
        <taxon>Fabales</taxon>
        <taxon>Fabaceae</taxon>
        <taxon>Papilionoideae</taxon>
        <taxon>50 kb inversion clade</taxon>
        <taxon>NPAAA clade</taxon>
        <taxon>Hologalegina</taxon>
        <taxon>IRL clade</taxon>
        <taxon>Trifolieae</taxon>
        <taxon>Medicago</taxon>
    </lineage>
</organism>
<dbReference type="HOGENOM" id="CLU_1535200_0_0_1"/>
<protein>
    <submittedName>
        <fullName evidence="4">Putative transcription factor C2H2 family</fullName>
    </submittedName>
</protein>
<feature type="domain" description="C2H2-type" evidence="2">
    <location>
        <begin position="16"/>
        <end position="43"/>
    </location>
</feature>
<proteinExistence type="predicted"/>
<keyword evidence="1" id="KW-0479">Metal-binding</keyword>
<dbReference type="GO" id="GO:0008270">
    <property type="term" value="F:zinc ion binding"/>
    <property type="evidence" value="ECO:0007669"/>
    <property type="project" value="UniProtKB-KW"/>
</dbReference>
<dbReference type="EMBL" id="PSQE01000001">
    <property type="protein sequence ID" value="RHN78866.1"/>
    <property type="molecule type" value="Genomic_DNA"/>
</dbReference>